<dbReference type="InterPro" id="IPR027939">
    <property type="entry name" value="NMT1/THI5"/>
</dbReference>
<keyword evidence="4" id="KW-1185">Reference proteome</keyword>
<evidence type="ECO:0000259" key="2">
    <source>
        <dbReference type="Pfam" id="PF09084"/>
    </source>
</evidence>
<sequence length="369" mass="39565">MSSKEGFKLDRRTFLKGAAAAGAVAMAPAVLAKKTRNIKFTLPWLPQGATAYAYVAQDQGMFKKRGIEAEVTRGHGSLAAAQSIANKQFDFGLVSASSTILSAATGLPLVALGTTNYEAYLGALVRADSPIKAAKDLVGKRMGGVPSSVEFPLWEAFALKAGIKPEDVEIVQADPRILERLLVERKVDASYCVTSSSYAVAKGLGVETRAMLLSDYGMSFYSNNIVTRPEVLESDPQLCEDVCDALLEGLAFTARDPQKAADILLEKQPQLALSEAGKENVRLSMGFMLASLPYPEAMDHALGYSDLERVAEMTDLIMQYAAPESAKRPDPEVLFTNRFIGSTTLGASEWKQVKDYSAAFPAMLSGGAA</sequence>
<dbReference type="Pfam" id="PF10518">
    <property type="entry name" value="TAT_signal"/>
    <property type="match status" value="1"/>
</dbReference>
<dbReference type="PROSITE" id="PS51318">
    <property type="entry name" value="TAT"/>
    <property type="match status" value="1"/>
</dbReference>
<name>A0ABS0AR09_9GAMM</name>
<keyword evidence="1" id="KW-0732">Signal</keyword>
<dbReference type="RefSeq" id="WP_194864874.1">
    <property type="nucleotide sequence ID" value="NZ_ARXX01000021.1"/>
</dbReference>
<evidence type="ECO:0000313" key="3">
    <source>
        <dbReference type="EMBL" id="MBF5056364.1"/>
    </source>
</evidence>
<gene>
    <name evidence="3" type="ORF">Y5W_01658</name>
</gene>
<accession>A0ABS0AR09</accession>
<dbReference type="PANTHER" id="PTHR31528:SF15">
    <property type="entry name" value="RIBOFLAVIN-BINDING PROTEIN RIBY"/>
    <property type="match status" value="1"/>
</dbReference>
<dbReference type="Proteomes" id="UP000662703">
    <property type="component" value="Unassembled WGS sequence"/>
</dbReference>
<dbReference type="InterPro" id="IPR019546">
    <property type="entry name" value="TAT_signal_bac_arc"/>
</dbReference>
<protein>
    <submittedName>
        <fullName evidence="3">ABC transporter substrate-binding protein</fullName>
    </submittedName>
</protein>
<dbReference type="EMBL" id="ARXX01000021">
    <property type="protein sequence ID" value="MBF5056364.1"/>
    <property type="molecule type" value="Genomic_DNA"/>
</dbReference>
<reference evidence="3 4" key="1">
    <citation type="submission" date="2012-09" db="EMBL/GenBank/DDBJ databases">
        <title>Genome Sequence of alkane-degrading Bacterium Alcanivorax sp. 521-1.</title>
        <authorList>
            <person name="Lai Q."/>
            <person name="Shao Z."/>
        </authorList>
    </citation>
    <scope>NUCLEOTIDE SEQUENCE [LARGE SCALE GENOMIC DNA]</scope>
    <source>
        <strain evidence="3 4">521-1</strain>
    </source>
</reference>
<dbReference type="NCBIfam" id="TIGR01409">
    <property type="entry name" value="TAT_signal_seq"/>
    <property type="match status" value="1"/>
</dbReference>
<organism evidence="3 4">
    <name type="scientific">Alloalcanivorax profundimaris</name>
    <dbReference type="NCBI Taxonomy" id="2735259"/>
    <lineage>
        <taxon>Bacteria</taxon>
        <taxon>Pseudomonadati</taxon>
        <taxon>Pseudomonadota</taxon>
        <taxon>Gammaproteobacteria</taxon>
        <taxon>Oceanospirillales</taxon>
        <taxon>Alcanivoracaceae</taxon>
        <taxon>Alloalcanivorax</taxon>
    </lineage>
</organism>
<proteinExistence type="predicted"/>
<evidence type="ECO:0000256" key="1">
    <source>
        <dbReference type="ARBA" id="ARBA00022729"/>
    </source>
</evidence>
<dbReference type="InterPro" id="IPR015168">
    <property type="entry name" value="SsuA/THI5"/>
</dbReference>
<dbReference type="InterPro" id="IPR006311">
    <property type="entry name" value="TAT_signal"/>
</dbReference>
<dbReference type="SUPFAM" id="SSF53850">
    <property type="entry name" value="Periplasmic binding protein-like II"/>
    <property type="match status" value="1"/>
</dbReference>
<dbReference type="PANTHER" id="PTHR31528">
    <property type="entry name" value="4-AMINO-5-HYDROXYMETHYL-2-METHYLPYRIMIDINE PHOSPHATE SYNTHASE THI11-RELATED"/>
    <property type="match status" value="1"/>
</dbReference>
<evidence type="ECO:0000313" key="4">
    <source>
        <dbReference type="Proteomes" id="UP000662703"/>
    </source>
</evidence>
<dbReference type="Gene3D" id="3.40.190.10">
    <property type="entry name" value="Periplasmic binding protein-like II"/>
    <property type="match status" value="2"/>
</dbReference>
<comment type="caution">
    <text evidence="3">The sequence shown here is derived from an EMBL/GenBank/DDBJ whole genome shotgun (WGS) entry which is preliminary data.</text>
</comment>
<feature type="domain" description="SsuA/THI5-like" evidence="2">
    <location>
        <begin position="52"/>
        <end position="260"/>
    </location>
</feature>
<dbReference type="Pfam" id="PF09084">
    <property type="entry name" value="NMT1"/>
    <property type="match status" value="1"/>
</dbReference>